<accession>A0A8X6SA63</accession>
<keyword evidence="3" id="KW-1185">Reference proteome</keyword>
<name>A0A8X6SA63_TRICX</name>
<comment type="caution">
    <text evidence="2">The sequence shown here is derived from an EMBL/GenBank/DDBJ whole genome shotgun (WGS) entry which is preliminary data.</text>
</comment>
<sequence length="140" mass="16080">MGVHESRKEWMSIPPKEQRKRRIGGWRAGEFLRPKQTFSPTKERKDSRTLNRRISRRKGLAESSAPVRAITALFRILPLASGPADLLRGPYNSTELIYRQITCVTVNQMSRTKNGECRINIRHPTTSLTDIPQSARLRLL</sequence>
<gene>
    <name evidence="2" type="ORF">TNCV_2629261</name>
</gene>
<organism evidence="2 3">
    <name type="scientific">Trichonephila clavipes</name>
    <name type="common">Golden silk orbweaver</name>
    <name type="synonym">Nephila clavipes</name>
    <dbReference type="NCBI Taxonomy" id="2585209"/>
    <lineage>
        <taxon>Eukaryota</taxon>
        <taxon>Metazoa</taxon>
        <taxon>Ecdysozoa</taxon>
        <taxon>Arthropoda</taxon>
        <taxon>Chelicerata</taxon>
        <taxon>Arachnida</taxon>
        <taxon>Araneae</taxon>
        <taxon>Araneomorphae</taxon>
        <taxon>Entelegynae</taxon>
        <taxon>Araneoidea</taxon>
        <taxon>Nephilidae</taxon>
        <taxon>Trichonephila</taxon>
    </lineage>
</organism>
<evidence type="ECO:0000256" key="1">
    <source>
        <dbReference type="SAM" id="MobiDB-lite"/>
    </source>
</evidence>
<evidence type="ECO:0000313" key="2">
    <source>
        <dbReference type="EMBL" id="GFY10247.1"/>
    </source>
</evidence>
<evidence type="ECO:0000313" key="3">
    <source>
        <dbReference type="Proteomes" id="UP000887159"/>
    </source>
</evidence>
<dbReference type="AlphaFoldDB" id="A0A8X6SA63"/>
<dbReference type="EMBL" id="BMAU01021296">
    <property type="protein sequence ID" value="GFY10247.1"/>
    <property type="molecule type" value="Genomic_DNA"/>
</dbReference>
<feature type="region of interest" description="Disordered" evidence="1">
    <location>
        <begin position="1"/>
        <end position="62"/>
    </location>
</feature>
<proteinExistence type="predicted"/>
<reference evidence="2" key="1">
    <citation type="submission" date="2020-08" db="EMBL/GenBank/DDBJ databases">
        <title>Multicomponent nature underlies the extraordinary mechanical properties of spider dragline silk.</title>
        <authorList>
            <person name="Kono N."/>
            <person name="Nakamura H."/>
            <person name="Mori M."/>
            <person name="Yoshida Y."/>
            <person name="Ohtoshi R."/>
            <person name="Malay A.D."/>
            <person name="Moran D.A.P."/>
            <person name="Tomita M."/>
            <person name="Numata K."/>
            <person name="Arakawa K."/>
        </authorList>
    </citation>
    <scope>NUCLEOTIDE SEQUENCE</scope>
</reference>
<dbReference type="Proteomes" id="UP000887159">
    <property type="component" value="Unassembled WGS sequence"/>
</dbReference>
<feature type="compositionally biased region" description="Basic and acidic residues" evidence="1">
    <location>
        <begin position="1"/>
        <end position="10"/>
    </location>
</feature>
<protein>
    <submittedName>
        <fullName evidence="2">Uncharacterized protein</fullName>
    </submittedName>
</protein>